<proteinExistence type="inferred from homology"/>
<gene>
    <name evidence="10" type="ORF">SEPCBS119000_001812</name>
</gene>
<sequence>MNDATEERHADGTVSPKSPMTSRPARSIHGPTPSVPALETGPGAAAHEDGQDDCALGHGAAATESFPSMDQSGLDAFSLRADPDAQATVTDFLDFTEYLPADMERSLTLIAKLDQAYLDSSTNVHRLTNTWSYLPSLPQESRPNAVKLRAEISANLDQGLRARVYSHAEALRMAENVNRHYFRVQTILSKLRTSLEKYPEAEQQQQAQQQQKQQQQQQQKEHEQQQERGGALKPTKSDGQQRIRRQRVPRITVPGEVLAPYELDYEMFSGESDVSSPSSDDESPPPTVRRKPTAAAQPRIKLIKTGQVLGDQPKVQKVRVPRELRMPDQPHISTSSALAKLKPPPENAVIGSEDAPWLRLTAYELAKLRKRMKKNAQWSPSETMISRELKALGRNLDAFNQAKKKAEAEGRVFEGLLTDPSHGSGGGVGAPGGEMSADAALSAEDSQLPNRELKPKEAKKSKNRWAQLAAQEAEESTRRMMEAARAFLSPYPASVPDAAPASGEFSAKAAIPTPAPAPAPTATTTRKRKRDGPAEVADSVEGTELQKRVKTETPVPIPLRAMGSAPHYDGNSNSLATPPNPVRSRQSTTPVPAPNFGAASQDVVTNAPQSRQSTVLSSPLSSSLSSMAAAPTRAAATTTTTMVPIKPPSDTSVRQAVDKPTTPIHPPVRELRARETVGKDQAKAVEDGGDTSLPLRVSRASSRAITPNAVTAAASAGGTQPNTEVLADAKSTAATTGLRRPSSRGALAAASSADAQALSLAAERPRRASTTRTTPALEANRASTTGANKRVKRPAPGVVSRTSSGGSAAVGRRKAAPRKKRRSNAHQQRHRSAEVEGEGDDVEVDDDGNIIDPDEPRYCVCNRVSFGNMIQCDNIDEWFHLDCVGLTAVPARTTKWYCPDCRVLLNIGEKGEVSARGVKM</sequence>
<keyword evidence="5" id="KW-0862">Zinc</keyword>
<feature type="domain" description="PHD-type" evidence="9">
    <location>
        <begin position="856"/>
        <end position="904"/>
    </location>
</feature>
<protein>
    <recommendedName>
        <fullName evidence="9">PHD-type domain-containing protein</fullName>
    </recommendedName>
</protein>
<feature type="compositionally biased region" description="Low complexity" evidence="8">
    <location>
        <begin position="758"/>
        <end position="776"/>
    </location>
</feature>
<evidence type="ECO:0000256" key="4">
    <source>
        <dbReference type="ARBA" id="ARBA00022771"/>
    </source>
</evidence>
<dbReference type="Gene3D" id="6.10.140.1740">
    <property type="match status" value="1"/>
</dbReference>
<organism evidence="10 11">
    <name type="scientific">Sporothrix epigloea</name>
    <dbReference type="NCBI Taxonomy" id="1892477"/>
    <lineage>
        <taxon>Eukaryota</taxon>
        <taxon>Fungi</taxon>
        <taxon>Dikarya</taxon>
        <taxon>Ascomycota</taxon>
        <taxon>Pezizomycotina</taxon>
        <taxon>Sordariomycetes</taxon>
        <taxon>Sordariomycetidae</taxon>
        <taxon>Ophiostomatales</taxon>
        <taxon>Ophiostomataceae</taxon>
        <taxon>Sporothrix</taxon>
    </lineage>
</organism>
<dbReference type="PROSITE" id="PS50016">
    <property type="entry name" value="ZF_PHD_2"/>
    <property type="match status" value="1"/>
</dbReference>
<dbReference type="EMBL" id="CAWUON010000015">
    <property type="protein sequence ID" value="CAK7266022.1"/>
    <property type="molecule type" value="Genomic_DNA"/>
</dbReference>
<feature type="region of interest" description="Disordered" evidence="8">
    <location>
        <begin position="498"/>
        <end position="666"/>
    </location>
</feature>
<dbReference type="Pfam" id="PF00628">
    <property type="entry name" value="PHD"/>
    <property type="match status" value="1"/>
</dbReference>
<feature type="region of interest" description="Disordered" evidence="8">
    <location>
        <begin position="758"/>
        <end position="848"/>
    </location>
</feature>
<feature type="region of interest" description="Disordered" evidence="8">
    <location>
        <begin position="199"/>
        <end position="251"/>
    </location>
</feature>
<feature type="compositionally biased region" description="Low complexity" evidence="8">
    <location>
        <begin position="738"/>
        <end position="750"/>
    </location>
</feature>
<feature type="compositionally biased region" description="Low complexity" evidence="8">
    <location>
        <begin position="201"/>
        <end position="218"/>
    </location>
</feature>
<dbReference type="Proteomes" id="UP001642502">
    <property type="component" value="Unassembled WGS sequence"/>
</dbReference>
<evidence type="ECO:0000256" key="3">
    <source>
        <dbReference type="ARBA" id="ARBA00022723"/>
    </source>
</evidence>
<dbReference type="InterPro" id="IPR024610">
    <property type="entry name" value="ING_N_histone-binding"/>
</dbReference>
<evidence type="ECO:0000313" key="10">
    <source>
        <dbReference type="EMBL" id="CAK7266022.1"/>
    </source>
</evidence>
<dbReference type="Gene3D" id="3.30.40.10">
    <property type="entry name" value="Zinc/RING finger domain, C3HC4 (zinc finger)"/>
    <property type="match status" value="1"/>
</dbReference>
<dbReference type="SMART" id="SM01408">
    <property type="entry name" value="ING"/>
    <property type="match status" value="1"/>
</dbReference>
<comment type="similarity">
    <text evidence="2">Belongs to the ING family.</text>
</comment>
<dbReference type="InterPro" id="IPR028651">
    <property type="entry name" value="ING_fam"/>
</dbReference>
<feature type="compositionally biased region" description="Low complexity" evidence="8">
    <location>
        <begin position="610"/>
        <end position="641"/>
    </location>
</feature>
<feature type="compositionally biased region" description="Basic and acidic residues" evidence="8">
    <location>
        <begin position="674"/>
        <end position="686"/>
    </location>
</feature>
<feature type="compositionally biased region" description="Low complexity" evidence="8">
    <location>
        <begin position="269"/>
        <end position="278"/>
    </location>
</feature>
<keyword evidence="11" id="KW-1185">Reference proteome</keyword>
<feature type="region of interest" description="Disordered" evidence="8">
    <location>
        <begin position="674"/>
        <end position="693"/>
    </location>
</feature>
<evidence type="ECO:0000259" key="9">
    <source>
        <dbReference type="PROSITE" id="PS50016"/>
    </source>
</evidence>
<feature type="region of interest" description="Disordered" evidence="8">
    <location>
        <begin position="416"/>
        <end position="477"/>
    </location>
</feature>
<feature type="compositionally biased region" description="Basic and acidic residues" evidence="8">
    <location>
        <begin position="451"/>
        <end position="460"/>
    </location>
</feature>
<name>A0ABP0DFD4_9PEZI</name>
<reference evidence="10 11" key="1">
    <citation type="submission" date="2024-01" db="EMBL/GenBank/DDBJ databases">
        <authorList>
            <person name="Allen C."/>
            <person name="Tagirdzhanova G."/>
        </authorList>
    </citation>
    <scope>NUCLEOTIDE SEQUENCE [LARGE SCALE GENOMIC DNA]</scope>
    <source>
        <strain evidence="10 11">CBS 119000</strain>
    </source>
</reference>
<dbReference type="CDD" id="cd15505">
    <property type="entry name" value="PHD_ING"/>
    <property type="match status" value="1"/>
</dbReference>
<evidence type="ECO:0000256" key="8">
    <source>
        <dbReference type="SAM" id="MobiDB-lite"/>
    </source>
</evidence>
<feature type="region of interest" description="Disordered" evidence="8">
    <location>
        <begin position="1"/>
        <end position="58"/>
    </location>
</feature>
<accession>A0ABP0DFD4</accession>
<feature type="compositionally biased region" description="Acidic residues" evidence="8">
    <location>
        <begin position="835"/>
        <end position="848"/>
    </location>
</feature>
<keyword evidence="3" id="KW-0479">Metal-binding</keyword>
<evidence type="ECO:0000256" key="2">
    <source>
        <dbReference type="ARBA" id="ARBA00010210"/>
    </source>
</evidence>
<dbReference type="InterPro" id="IPR011011">
    <property type="entry name" value="Znf_FYVE_PHD"/>
</dbReference>
<evidence type="ECO:0000256" key="1">
    <source>
        <dbReference type="ARBA" id="ARBA00004123"/>
    </source>
</evidence>
<feature type="compositionally biased region" description="Basic residues" evidence="8">
    <location>
        <begin position="811"/>
        <end position="830"/>
    </location>
</feature>
<dbReference type="PANTHER" id="PTHR10333">
    <property type="entry name" value="INHIBITOR OF GROWTH PROTEIN"/>
    <property type="match status" value="1"/>
</dbReference>
<comment type="caution">
    <text evidence="10">The sequence shown here is derived from an EMBL/GenBank/DDBJ whole genome shotgun (WGS) entry which is preliminary data.</text>
</comment>
<dbReference type="InterPro" id="IPR013083">
    <property type="entry name" value="Znf_RING/FYVE/PHD"/>
</dbReference>
<feature type="region of interest" description="Disordered" evidence="8">
    <location>
        <begin position="731"/>
        <end position="750"/>
    </location>
</feature>
<keyword evidence="4 7" id="KW-0863">Zinc-finger</keyword>
<feature type="compositionally biased region" description="Basic and acidic residues" evidence="8">
    <location>
        <begin position="1"/>
        <end position="11"/>
    </location>
</feature>
<feature type="compositionally biased region" description="Gly residues" evidence="8">
    <location>
        <begin position="423"/>
        <end position="432"/>
    </location>
</feature>
<feature type="compositionally biased region" description="Polar residues" evidence="8">
    <location>
        <begin position="570"/>
        <end position="590"/>
    </location>
</feature>
<evidence type="ECO:0000256" key="6">
    <source>
        <dbReference type="ARBA" id="ARBA00023242"/>
    </source>
</evidence>
<evidence type="ECO:0000256" key="5">
    <source>
        <dbReference type="ARBA" id="ARBA00022833"/>
    </source>
</evidence>
<feature type="region of interest" description="Disordered" evidence="8">
    <location>
        <begin position="269"/>
        <end position="297"/>
    </location>
</feature>
<dbReference type="InterPro" id="IPR019787">
    <property type="entry name" value="Znf_PHD-finger"/>
</dbReference>
<dbReference type="PANTHER" id="PTHR10333:SF94">
    <property type="entry name" value="FINGER DOMAIN PROTEIN, PUTATIVE (AFU_ORTHOLOGUE AFUA_3G11940)-RELATED"/>
    <property type="match status" value="1"/>
</dbReference>
<evidence type="ECO:0000256" key="7">
    <source>
        <dbReference type="PROSITE-ProRule" id="PRU00146"/>
    </source>
</evidence>
<dbReference type="InterPro" id="IPR001965">
    <property type="entry name" value="Znf_PHD"/>
</dbReference>
<keyword evidence="6" id="KW-0539">Nucleus</keyword>
<evidence type="ECO:0000313" key="11">
    <source>
        <dbReference type="Proteomes" id="UP001642502"/>
    </source>
</evidence>
<comment type="subcellular location">
    <subcellularLocation>
        <location evidence="1">Nucleus</location>
    </subcellularLocation>
</comment>
<dbReference type="SUPFAM" id="SSF57903">
    <property type="entry name" value="FYVE/PHD zinc finger"/>
    <property type="match status" value="1"/>
</dbReference>
<dbReference type="SMART" id="SM00249">
    <property type="entry name" value="PHD"/>
    <property type="match status" value="1"/>
</dbReference>